<dbReference type="Proteomes" id="UP001500383">
    <property type="component" value="Unassembled WGS sequence"/>
</dbReference>
<gene>
    <name evidence="1" type="ORF">GCM10009831_21700</name>
</gene>
<dbReference type="EMBL" id="BAAAQG010000010">
    <property type="protein sequence ID" value="GAA1711702.1"/>
    <property type="molecule type" value="Genomic_DNA"/>
</dbReference>
<organism evidence="1 2">
    <name type="scientific">Dietzia cercidiphylli</name>
    <dbReference type="NCBI Taxonomy" id="498199"/>
    <lineage>
        <taxon>Bacteria</taxon>
        <taxon>Bacillati</taxon>
        <taxon>Actinomycetota</taxon>
        <taxon>Actinomycetes</taxon>
        <taxon>Mycobacteriales</taxon>
        <taxon>Dietziaceae</taxon>
        <taxon>Dietzia</taxon>
    </lineage>
</organism>
<evidence type="ECO:0000313" key="2">
    <source>
        <dbReference type="Proteomes" id="UP001500383"/>
    </source>
</evidence>
<protein>
    <submittedName>
        <fullName evidence="1">Uncharacterized protein</fullName>
    </submittedName>
</protein>
<sequence>MAAEGPLTTPVRGVLLMPVIDFSQLQMFWDGIFPAIFGPLAGLVDTIGASVEGP</sequence>
<proteinExistence type="predicted"/>
<comment type="caution">
    <text evidence="1">The sequence shown here is derived from an EMBL/GenBank/DDBJ whole genome shotgun (WGS) entry which is preliminary data.</text>
</comment>
<reference evidence="2" key="1">
    <citation type="journal article" date="2019" name="Int. J. Syst. Evol. Microbiol.">
        <title>The Global Catalogue of Microorganisms (GCM) 10K type strain sequencing project: providing services to taxonomists for standard genome sequencing and annotation.</title>
        <authorList>
            <consortium name="The Broad Institute Genomics Platform"/>
            <consortium name="The Broad Institute Genome Sequencing Center for Infectious Disease"/>
            <person name="Wu L."/>
            <person name="Ma J."/>
        </authorList>
    </citation>
    <scope>NUCLEOTIDE SEQUENCE [LARGE SCALE GENOMIC DNA]</scope>
    <source>
        <strain evidence="2">JCM 16002</strain>
    </source>
</reference>
<name>A0ABP4UXX7_9ACTN</name>
<accession>A0ABP4UXX7</accession>
<evidence type="ECO:0000313" key="1">
    <source>
        <dbReference type="EMBL" id="GAA1711702.1"/>
    </source>
</evidence>
<keyword evidence="2" id="KW-1185">Reference proteome</keyword>